<dbReference type="PANTHER" id="PTHR11240:SF22">
    <property type="entry name" value="RIBONUCLEASE T2"/>
    <property type="match status" value="1"/>
</dbReference>
<evidence type="ECO:0000313" key="5">
    <source>
        <dbReference type="Proteomes" id="UP000247555"/>
    </source>
</evidence>
<organism evidence="4 5">
    <name type="scientific">Rivihabitans pingtungensis</name>
    <dbReference type="NCBI Taxonomy" id="1054498"/>
    <lineage>
        <taxon>Bacteria</taxon>
        <taxon>Pseudomonadati</taxon>
        <taxon>Pseudomonadota</taxon>
        <taxon>Betaproteobacteria</taxon>
        <taxon>Neisseriales</taxon>
        <taxon>Aquaspirillaceae</taxon>
        <taxon>Rivihabitans</taxon>
    </lineage>
</organism>
<dbReference type="PROSITE" id="PS00530">
    <property type="entry name" value="RNASE_T2_1"/>
    <property type="match status" value="1"/>
</dbReference>
<dbReference type="RefSeq" id="WP_158281706.1">
    <property type="nucleotide sequence ID" value="NZ_QJKI01000001.1"/>
</dbReference>
<comment type="caution">
    <text evidence="4">The sequence shown here is derived from an EMBL/GenBank/DDBJ whole genome shotgun (WGS) entry which is preliminary data.</text>
</comment>
<keyword evidence="3" id="KW-0732">Signal</keyword>
<dbReference type="PROSITE" id="PS00531">
    <property type="entry name" value="RNASE_T2_2"/>
    <property type="match status" value="1"/>
</dbReference>
<dbReference type="GO" id="GO:0033897">
    <property type="term" value="F:ribonuclease T2 activity"/>
    <property type="evidence" value="ECO:0007669"/>
    <property type="project" value="InterPro"/>
</dbReference>
<dbReference type="Proteomes" id="UP000247555">
    <property type="component" value="Unassembled WGS sequence"/>
</dbReference>
<keyword evidence="5" id="KW-1185">Reference proteome</keyword>
<evidence type="ECO:0000256" key="1">
    <source>
        <dbReference type="ARBA" id="ARBA00007469"/>
    </source>
</evidence>
<comment type="similarity">
    <text evidence="1 2">Belongs to the RNase T2 family.</text>
</comment>
<evidence type="ECO:0000256" key="2">
    <source>
        <dbReference type="RuleBase" id="RU004328"/>
    </source>
</evidence>
<dbReference type="PANTHER" id="PTHR11240">
    <property type="entry name" value="RIBONUCLEASE T2"/>
    <property type="match status" value="1"/>
</dbReference>
<sequence length="338" mass="36195">MILSRPSLALTLALVLGGLTAQAHAAGYAGAFSAEQACTATVNKPKAGKPDNNPDQFTVQSGVVYPIIDADAPNAPTWYRIQAQGAQPAERWVSAHCGRGALTSRPASTSSTSSASSGKACNLAGQGDSYVFAVSWQAAFCETHQSKPECQQPTPWASQNFTLHGLWPNLGRCGTNYGYCSSQPQQKNFCNYPEPAISASTMRQLGEVMPSAAAGSCLQRHEWFKHGTCQTEWDADGYFEVAIDLVKQFNASSVGPFIAANRGLSIPTQDLFAVIDQGLGANAHKRMKFFCTNGQLVDIYMNLPNSIPRQQPKLGPLLQAAEEGFSSSCGESFRVDVM</sequence>
<dbReference type="Gene3D" id="3.90.730.10">
    <property type="entry name" value="Ribonuclease T2-like"/>
    <property type="match status" value="1"/>
</dbReference>
<dbReference type="InterPro" id="IPR001568">
    <property type="entry name" value="RNase_T2-like"/>
</dbReference>
<dbReference type="GO" id="GO:0006401">
    <property type="term" value="P:RNA catabolic process"/>
    <property type="evidence" value="ECO:0007669"/>
    <property type="project" value="UniProtKB-ARBA"/>
</dbReference>
<dbReference type="EMBL" id="QJKI01000001">
    <property type="protein sequence ID" value="PXX81977.1"/>
    <property type="molecule type" value="Genomic_DNA"/>
</dbReference>
<dbReference type="SUPFAM" id="SSF55895">
    <property type="entry name" value="Ribonuclease Rh-like"/>
    <property type="match status" value="1"/>
</dbReference>
<dbReference type="InterPro" id="IPR033130">
    <property type="entry name" value="RNase_T2_His_AS_2"/>
</dbReference>
<accession>A0A318LJS6</accession>
<dbReference type="GO" id="GO:0003723">
    <property type="term" value="F:RNA binding"/>
    <property type="evidence" value="ECO:0007669"/>
    <property type="project" value="InterPro"/>
</dbReference>
<reference evidence="4 5" key="1">
    <citation type="submission" date="2018-05" db="EMBL/GenBank/DDBJ databases">
        <title>Genomic Encyclopedia of Type Strains, Phase IV (KMG-IV): sequencing the most valuable type-strain genomes for metagenomic binning, comparative biology and taxonomic classification.</title>
        <authorList>
            <person name="Goeker M."/>
        </authorList>
    </citation>
    <scope>NUCLEOTIDE SEQUENCE [LARGE SCALE GENOMIC DNA]</scope>
    <source>
        <strain evidence="4 5">DSM 29661</strain>
    </source>
</reference>
<dbReference type="InterPro" id="IPR018188">
    <property type="entry name" value="RNase_T2_His_AS_1"/>
</dbReference>
<protein>
    <submittedName>
        <fullName evidence="4">Ribonuclease T2</fullName>
    </submittedName>
</protein>
<dbReference type="InterPro" id="IPR036430">
    <property type="entry name" value="RNase_T2-like_sf"/>
</dbReference>
<dbReference type="AlphaFoldDB" id="A0A318LJS6"/>
<name>A0A318LJS6_9NEIS</name>
<dbReference type="Pfam" id="PF00445">
    <property type="entry name" value="Ribonuclease_T2"/>
    <property type="match status" value="1"/>
</dbReference>
<proteinExistence type="inferred from homology"/>
<gene>
    <name evidence="4" type="ORF">DFR34_101209</name>
</gene>
<dbReference type="OrthoDB" id="4720638at2"/>
<feature type="signal peptide" evidence="3">
    <location>
        <begin position="1"/>
        <end position="25"/>
    </location>
</feature>
<evidence type="ECO:0000256" key="3">
    <source>
        <dbReference type="SAM" id="SignalP"/>
    </source>
</evidence>
<feature type="chain" id="PRO_5016285811" evidence="3">
    <location>
        <begin position="26"/>
        <end position="338"/>
    </location>
</feature>
<evidence type="ECO:0000313" key="4">
    <source>
        <dbReference type="EMBL" id="PXX81977.1"/>
    </source>
</evidence>